<evidence type="ECO:0000256" key="6">
    <source>
        <dbReference type="ARBA" id="ARBA00023136"/>
    </source>
</evidence>
<keyword evidence="6" id="KW-0472">Membrane</keyword>
<dbReference type="AlphaFoldDB" id="A0A5J5MGF4"/>
<keyword evidence="8" id="KW-0732">Signal</keyword>
<dbReference type="PANTHER" id="PTHR46053">
    <property type="entry name" value="E3 UBIQUITIN-PROTEIN LIGASE MARCH4-LIKE"/>
    <property type="match status" value="1"/>
</dbReference>
<evidence type="ECO:0000256" key="5">
    <source>
        <dbReference type="ARBA" id="ARBA00022989"/>
    </source>
</evidence>
<evidence type="ECO:0000256" key="7">
    <source>
        <dbReference type="SAM" id="MobiDB-lite"/>
    </source>
</evidence>
<keyword evidence="5" id="KW-1133">Transmembrane helix</keyword>
<sequence>MLMPLGGLLRWCCCCAQYRCGLCPPAPQMLRHQGLLKCRCRMLFNDLKVFLLRRPPPAPLPMHGEPQPPGLVANNNTLPALGAGGRETPPLPPPPPLPPSVEDDWSGPATEPPVSLLSSASSDDFCKGKAEDRYSLGSSLESGMRTPLCRICFQGPEQ</sequence>
<feature type="signal peptide" evidence="8">
    <location>
        <begin position="1"/>
        <end position="16"/>
    </location>
</feature>
<dbReference type="GO" id="GO:0005802">
    <property type="term" value="C:trans-Golgi network"/>
    <property type="evidence" value="ECO:0007669"/>
    <property type="project" value="TreeGrafter"/>
</dbReference>
<reference evidence="9 10" key="1">
    <citation type="submission" date="2019-06" db="EMBL/GenBank/DDBJ databases">
        <title>Discovery of a novel chromosome fission-fusion reversal in muntjac.</title>
        <authorList>
            <person name="Mudd A.B."/>
            <person name="Bredeson J.V."/>
            <person name="Baum R."/>
            <person name="Hockemeyer D."/>
            <person name="Rokhsar D.S."/>
        </authorList>
    </citation>
    <scope>NUCLEOTIDE SEQUENCE [LARGE SCALE GENOMIC DNA]</scope>
    <source>
        <strain evidence="9">UCam_UCB_Mr</strain>
        <tissue evidence="9">Fibroblast cell line</tissue>
    </source>
</reference>
<gene>
    <name evidence="9" type="ORF">FD755_007270</name>
</gene>
<keyword evidence="3" id="KW-0812">Transmembrane</keyword>
<feature type="compositionally biased region" description="Pro residues" evidence="7">
    <location>
        <begin position="89"/>
        <end position="99"/>
    </location>
</feature>
<evidence type="ECO:0000313" key="9">
    <source>
        <dbReference type="EMBL" id="KAB0379486.1"/>
    </source>
</evidence>
<feature type="region of interest" description="Disordered" evidence="7">
    <location>
        <begin position="60"/>
        <end position="125"/>
    </location>
</feature>
<proteinExistence type="predicted"/>
<feature type="chain" id="PRO_5023859155" description="E3 ubiquitin-protein ligase MARCH4" evidence="8">
    <location>
        <begin position="17"/>
        <end position="158"/>
    </location>
</feature>
<dbReference type="Proteomes" id="UP000326062">
    <property type="component" value="Chromosome 3"/>
</dbReference>
<dbReference type="InterPro" id="IPR046356">
    <property type="entry name" value="MARCHF4/9/11"/>
</dbReference>
<dbReference type="GO" id="GO:0005795">
    <property type="term" value="C:Golgi stack"/>
    <property type="evidence" value="ECO:0007669"/>
    <property type="project" value="TreeGrafter"/>
</dbReference>
<protein>
    <recommendedName>
        <fullName evidence="11">E3 ubiquitin-protein ligase MARCH4</fullName>
    </recommendedName>
</protein>
<organism evidence="9 10">
    <name type="scientific">Muntiacus reevesi</name>
    <name type="common">Reeves' muntjac</name>
    <name type="synonym">Cervus reevesi</name>
    <dbReference type="NCBI Taxonomy" id="9886"/>
    <lineage>
        <taxon>Eukaryota</taxon>
        <taxon>Metazoa</taxon>
        <taxon>Chordata</taxon>
        <taxon>Craniata</taxon>
        <taxon>Vertebrata</taxon>
        <taxon>Euteleostomi</taxon>
        <taxon>Mammalia</taxon>
        <taxon>Eutheria</taxon>
        <taxon>Laurasiatheria</taxon>
        <taxon>Artiodactyla</taxon>
        <taxon>Ruminantia</taxon>
        <taxon>Pecora</taxon>
        <taxon>Cervidae</taxon>
        <taxon>Muntiacinae</taxon>
        <taxon>Muntiacus</taxon>
    </lineage>
</organism>
<comment type="caution">
    <text evidence="9">The sequence shown here is derived from an EMBL/GenBank/DDBJ whole genome shotgun (WGS) entry which is preliminary data.</text>
</comment>
<evidence type="ECO:0000256" key="3">
    <source>
        <dbReference type="ARBA" id="ARBA00022692"/>
    </source>
</evidence>
<accession>A0A5J5MGF4</accession>
<dbReference type="GO" id="GO:0004842">
    <property type="term" value="F:ubiquitin-protein transferase activity"/>
    <property type="evidence" value="ECO:0007669"/>
    <property type="project" value="InterPro"/>
</dbReference>
<dbReference type="EMBL" id="VCEB01000003">
    <property type="protein sequence ID" value="KAB0379486.1"/>
    <property type="molecule type" value="Genomic_DNA"/>
</dbReference>
<name>A0A5J5MGF4_MUNRE</name>
<comment type="subcellular location">
    <subcellularLocation>
        <location evidence="1">Membrane</location>
        <topology evidence="1">Multi-pass membrane protein</topology>
    </subcellularLocation>
</comment>
<evidence type="ECO:0000313" key="10">
    <source>
        <dbReference type="Proteomes" id="UP000326062"/>
    </source>
</evidence>
<evidence type="ECO:0000256" key="8">
    <source>
        <dbReference type="SAM" id="SignalP"/>
    </source>
</evidence>
<evidence type="ECO:0000256" key="4">
    <source>
        <dbReference type="ARBA" id="ARBA00022786"/>
    </source>
</evidence>
<keyword evidence="4" id="KW-0833">Ubl conjugation pathway</keyword>
<evidence type="ECO:0008006" key="11">
    <source>
        <dbReference type="Google" id="ProtNLM"/>
    </source>
</evidence>
<feature type="non-terminal residue" evidence="9">
    <location>
        <position position="158"/>
    </location>
</feature>
<dbReference type="GO" id="GO:0016020">
    <property type="term" value="C:membrane"/>
    <property type="evidence" value="ECO:0007669"/>
    <property type="project" value="UniProtKB-SubCell"/>
</dbReference>
<keyword evidence="10" id="KW-1185">Reference proteome</keyword>
<dbReference type="GO" id="GO:0016567">
    <property type="term" value="P:protein ubiquitination"/>
    <property type="evidence" value="ECO:0007669"/>
    <property type="project" value="InterPro"/>
</dbReference>
<evidence type="ECO:0000256" key="1">
    <source>
        <dbReference type="ARBA" id="ARBA00004141"/>
    </source>
</evidence>
<dbReference type="PANTHER" id="PTHR46053:SF3">
    <property type="entry name" value="E3 UBIQUITIN-PROTEIN LIGASE MARCHF4"/>
    <property type="match status" value="1"/>
</dbReference>
<evidence type="ECO:0000256" key="2">
    <source>
        <dbReference type="ARBA" id="ARBA00022679"/>
    </source>
</evidence>
<keyword evidence="2" id="KW-0808">Transferase</keyword>